<dbReference type="SUPFAM" id="SSF48452">
    <property type="entry name" value="TPR-like"/>
    <property type="match status" value="1"/>
</dbReference>
<protein>
    <recommendedName>
        <fullName evidence="3">Cytochrome c domain-containing protein</fullName>
    </recommendedName>
</protein>
<dbReference type="InterPro" id="IPR011990">
    <property type="entry name" value="TPR-like_helical_dom_sf"/>
</dbReference>
<accession>A0A6J4HBN4</accession>
<reference evidence="2" key="1">
    <citation type="submission" date="2020-02" db="EMBL/GenBank/DDBJ databases">
        <authorList>
            <person name="Meier V. D."/>
        </authorList>
    </citation>
    <scope>NUCLEOTIDE SEQUENCE</scope>
    <source>
        <strain evidence="2">AVDCRST_MAG63</strain>
    </source>
</reference>
<organism evidence="2">
    <name type="scientific">uncultured Armatimonadetes bacterium</name>
    <dbReference type="NCBI Taxonomy" id="157466"/>
    <lineage>
        <taxon>Bacteria</taxon>
        <taxon>Bacillati</taxon>
        <taxon>Armatimonadota</taxon>
        <taxon>environmental samples</taxon>
    </lineage>
</organism>
<dbReference type="Gene3D" id="1.25.40.10">
    <property type="entry name" value="Tetratricopeptide repeat domain"/>
    <property type="match status" value="1"/>
</dbReference>
<evidence type="ECO:0000256" key="1">
    <source>
        <dbReference type="SAM" id="SignalP"/>
    </source>
</evidence>
<feature type="chain" id="PRO_5026938665" description="Cytochrome c domain-containing protein" evidence="1">
    <location>
        <begin position="19"/>
        <end position="237"/>
    </location>
</feature>
<dbReference type="AlphaFoldDB" id="A0A6J4HBN4"/>
<gene>
    <name evidence="2" type="ORF">AVDCRST_MAG63-325</name>
</gene>
<dbReference type="EMBL" id="CADCTO010000040">
    <property type="protein sequence ID" value="CAA9217843.1"/>
    <property type="molecule type" value="Genomic_DNA"/>
</dbReference>
<proteinExistence type="predicted"/>
<feature type="signal peptide" evidence="1">
    <location>
        <begin position="1"/>
        <end position="18"/>
    </location>
</feature>
<name>A0A6J4HBN4_9BACT</name>
<evidence type="ECO:0000313" key="2">
    <source>
        <dbReference type="EMBL" id="CAA9217843.1"/>
    </source>
</evidence>
<keyword evidence="1" id="KW-0732">Signal</keyword>
<evidence type="ECO:0008006" key="3">
    <source>
        <dbReference type="Google" id="ProtNLM"/>
    </source>
</evidence>
<sequence>MIKPVLPLLFLLAAPVVATRVAPDPPAAPAARPERFDKQVRNDFFSGFGGDVKALERGMAACEKVLEKEPGHPEALVWHGCGTVFRAGRAFRRGDYSEGTALWQKGLDEMDRAVKLAPSDIAVRIPRATCLIPASRNAPAPRQRALLLRAREDLETVYRVRQPVFSRLSGHSRGELLMGLAEVYKRLGEEEKAKRILDRVARDLASTPYAEVAGRWLKPGAAPPAAKFEHSCIGCHG</sequence>